<feature type="signal peptide" evidence="1">
    <location>
        <begin position="1"/>
        <end position="24"/>
    </location>
</feature>
<evidence type="ECO:0000313" key="5">
    <source>
        <dbReference type="EMBL" id="KAL3312843.1"/>
    </source>
</evidence>
<protein>
    <submittedName>
        <fullName evidence="5">Dynein heavy chain 2, axonemal</fullName>
    </submittedName>
</protein>
<dbReference type="InterPro" id="IPR027417">
    <property type="entry name" value="P-loop_NTPase"/>
</dbReference>
<proteinExistence type="predicted"/>
<keyword evidence="1" id="KW-0732">Signal</keyword>
<evidence type="ECO:0000256" key="1">
    <source>
        <dbReference type="SAM" id="SignalP"/>
    </source>
</evidence>
<keyword evidence="6" id="KW-1185">Reference proteome</keyword>
<gene>
    <name evidence="5" type="primary">DNAH2_6</name>
    <name evidence="5" type="ORF">Ciccas_008559</name>
</gene>
<feature type="chain" id="PRO_5044799467" evidence="1">
    <location>
        <begin position="25"/>
        <end position="620"/>
    </location>
</feature>
<dbReference type="Gene3D" id="1.10.8.720">
    <property type="entry name" value="Region D6 of dynein motor"/>
    <property type="match status" value="1"/>
</dbReference>
<dbReference type="Proteomes" id="UP001626550">
    <property type="component" value="Unassembled WGS sequence"/>
</dbReference>
<dbReference type="InterPro" id="IPR042219">
    <property type="entry name" value="AAA_lid_11_sf"/>
</dbReference>
<dbReference type="Pfam" id="PF18199">
    <property type="entry name" value="Dynein_C"/>
    <property type="match status" value="1"/>
</dbReference>
<dbReference type="PANTHER" id="PTHR22878:SF68">
    <property type="entry name" value="DYNEIN HEAVY CHAIN 6, AXONEMAL-LIKE"/>
    <property type="match status" value="1"/>
</dbReference>
<dbReference type="FunFam" id="1.10.8.720:FF:000008">
    <property type="entry name" value="Dynein axonemal heavy chain 2"/>
    <property type="match status" value="1"/>
</dbReference>
<dbReference type="Gene3D" id="1.20.1270.280">
    <property type="match status" value="1"/>
</dbReference>
<dbReference type="InterPro" id="IPR041228">
    <property type="entry name" value="Dynein_C"/>
</dbReference>
<dbReference type="InterPro" id="IPR043160">
    <property type="entry name" value="Dynein_C_barrel"/>
</dbReference>
<feature type="domain" description="Dynein heavy chain region D6 P-loop" evidence="2">
    <location>
        <begin position="28"/>
        <end position="141"/>
    </location>
</feature>
<organism evidence="5 6">
    <name type="scientific">Cichlidogyrus casuarinus</name>
    <dbReference type="NCBI Taxonomy" id="1844966"/>
    <lineage>
        <taxon>Eukaryota</taxon>
        <taxon>Metazoa</taxon>
        <taxon>Spiralia</taxon>
        <taxon>Lophotrochozoa</taxon>
        <taxon>Platyhelminthes</taxon>
        <taxon>Monogenea</taxon>
        <taxon>Monopisthocotylea</taxon>
        <taxon>Dactylogyridea</taxon>
        <taxon>Ancyrocephalidae</taxon>
        <taxon>Cichlidogyrus</taxon>
    </lineage>
</organism>
<dbReference type="FunFam" id="3.40.50.300:FF:000153">
    <property type="entry name" value="Dynein axonemal heavy chain 1"/>
    <property type="match status" value="1"/>
</dbReference>
<dbReference type="AlphaFoldDB" id="A0ABD2Q0F8"/>
<accession>A0ABD2Q0F8</accession>
<dbReference type="Pfam" id="PF18198">
    <property type="entry name" value="AAA_lid_11"/>
    <property type="match status" value="1"/>
</dbReference>
<evidence type="ECO:0000313" key="6">
    <source>
        <dbReference type="Proteomes" id="UP001626550"/>
    </source>
</evidence>
<dbReference type="FunFam" id="1.20.1270.280:FF:000007">
    <property type="entry name" value="dynein heavy chain 2, axonemal"/>
    <property type="match status" value="1"/>
</dbReference>
<dbReference type="Gene3D" id="3.40.50.300">
    <property type="entry name" value="P-loop containing nucleotide triphosphate hydrolases"/>
    <property type="match status" value="1"/>
</dbReference>
<reference evidence="5 6" key="1">
    <citation type="submission" date="2024-11" db="EMBL/GenBank/DDBJ databases">
        <title>Adaptive evolution of stress response genes in parasites aligns with host niche diversity.</title>
        <authorList>
            <person name="Hahn C."/>
            <person name="Resl P."/>
        </authorList>
    </citation>
    <scope>NUCLEOTIDE SEQUENCE [LARGE SCALE GENOMIC DNA]</scope>
    <source>
        <strain evidence="5">EGGRZ-B1_66</strain>
        <tissue evidence="5">Body</tissue>
    </source>
</reference>
<evidence type="ECO:0000259" key="3">
    <source>
        <dbReference type="Pfam" id="PF18198"/>
    </source>
</evidence>
<feature type="domain" description="Dynein heavy chain C-terminal" evidence="4">
    <location>
        <begin position="319"/>
        <end position="616"/>
    </location>
</feature>
<dbReference type="FunFam" id="3.10.490.20:FF:000008">
    <property type="entry name" value="dynein heavy chain 2, axonemal"/>
    <property type="match status" value="1"/>
</dbReference>
<dbReference type="PANTHER" id="PTHR22878">
    <property type="entry name" value="DYNEIN HEAVY CHAIN 6, AXONEMAL-LIKE-RELATED"/>
    <property type="match status" value="1"/>
</dbReference>
<dbReference type="Gene3D" id="3.10.490.20">
    <property type="match status" value="1"/>
</dbReference>
<feature type="domain" description="Dynein heavy chain AAA lid" evidence="3">
    <location>
        <begin position="173"/>
        <end position="312"/>
    </location>
</feature>
<sequence>MVMACMFLSKFILLPLETIAIVLGDSTNRTPLIFVLSPGVDPTSGLLQLADSCEMSEKFNALSLGQGQAPIANRLIAEGMKLGNWVFLANCHLSLSWMPELDKWVEKLSLEQPHKSFRLWLSSSPTPHFPISILQASIKMTTEPPKGIKANMTRLYHLIKDDQFSLCSKPEKYKKLLFSLCFFHSILLERRKFLMLGWNVAYEFNDSDFEISEHLLTTYLSLYEDTAWEALKYLIADISYGGHVTDDWDRRLLNAYMADNMKEEILKEPFHKLSSLPYYYIPRDGSLSAYREFVGMLPAMDSPEAFGQHANADITSQIQETRLLFDTLLSLQVQTSSGEGSSKESMVMELARNLAKQVPHDIDYEGTAKILEVEMSPLNVVLLQEVQRYNALLTIIRSNLEDLDKGIQGLVVMSQELEDVFQAIYDARIPSTWVTAYNSMKPLGSWARDLWARIEMFTVWTTTLHPPKLFWIGAFTFPSGLLTAVMQTSARKYGISVDSLIWEFTVSQVSDANIAAAPKDGIYVRGLYLQGAGWDMKGASLQEPSPMELVVNMPSILFKPIENKKRSLKNIYVCPCYYFPNRSGANAKASFMIAVELKSGSSSPEHWIKRGTALLMSLDS</sequence>
<dbReference type="InterPro" id="IPR041658">
    <property type="entry name" value="AAA_lid_11"/>
</dbReference>
<dbReference type="InterPro" id="IPR026983">
    <property type="entry name" value="DHC"/>
</dbReference>
<evidence type="ECO:0000259" key="4">
    <source>
        <dbReference type="Pfam" id="PF18199"/>
    </source>
</evidence>
<evidence type="ECO:0000259" key="2">
    <source>
        <dbReference type="Pfam" id="PF03028"/>
    </source>
</evidence>
<dbReference type="InterPro" id="IPR004273">
    <property type="entry name" value="Dynein_heavy_D6_P-loop"/>
</dbReference>
<dbReference type="Pfam" id="PF03028">
    <property type="entry name" value="Dynein_heavy"/>
    <property type="match status" value="1"/>
</dbReference>
<comment type="caution">
    <text evidence="5">The sequence shown here is derived from an EMBL/GenBank/DDBJ whole genome shotgun (WGS) entry which is preliminary data.</text>
</comment>
<name>A0ABD2Q0F8_9PLAT</name>
<dbReference type="EMBL" id="JBJKFK010001532">
    <property type="protein sequence ID" value="KAL3312843.1"/>
    <property type="molecule type" value="Genomic_DNA"/>
</dbReference>